<evidence type="ECO:0000313" key="2">
    <source>
        <dbReference type="Proteomes" id="UP000430120"/>
    </source>
</evidence>
<dbReference type="Proteomes" id="UP000430120">
    <property type="component" value="Unassembled WGS sequence"/>
</dbReference>
<dbReference type="EMBL" id="VZPB01000035">
    <property type="protein sequence ID" value="KAB0579906.1"/>
    <property type="molecule type" value="Genomic_DNA"/>
</dbReference>
<accession>A0A643FB41</accession>
<dbReference type="RefSeq" id="WP_151124783.1">
    <property type="nucleotide sequence ID" value="NZ_CP088081.1"/>
</dbReference>
<dbReference type="AlphaFoldDB" id="A0A643FB41"/>
<reference evidence="1 2" key="1">
    <citation type="submission" date="2019-09" db="EMBL/GenBank/DDBJ databases">
        <title>Draft genome sequences of 48 bacterial type strains from the CCUG.</title>
        <authorList>
            <person name="Tunovic T."/>
            <person name="Pineiro-Iglesias B."/>
            <person name="Unosson C."/>
            <person name="Inganas E."/>
            <person name="Ohlen M."/>
            <person name="Cardew S."/>
            <person name="Jensie-Markopoulos S."/>
            <person name="Salva-Serra F."/>
            <person name="Jaen-Luchoro D."/>
            <person name="Karlsson R."/>
            <person name="Svensson-Stadler L."/>
            <person name="Chun J."/>
            <person name="Moore E."/>
        </authorList>
    </citation>
    <scope>NUCLEOTIDE SEQUENCE [LARGE SCALE GENOMIC DNA]</scope>
    <source>
        <strain evidence="1 2">CCUG 30977</strain>
    </source>
</reference>
<keyword evidence="2" id="KW-1185">Reference proteome</keyword>
<comment type="caution">
    <text evidence="1">The sequence shown here is derived from an EMBL/GenBank/DDBJ whole genome shotgun (WGS) entry which is preliminary data.</text>
</comment>
<protein>
    <submittedName>
        <fullName evidence="1">Uncharacterized protein</fullName>
    </submittedName>
</protein>
<gene>
    <name evidence="1" type="ORF">F7Q92_14200</name>
</gene>
<name>A0A643FB41_IDEDE</name>
<organism evidence="1 2">
    <name type="scientific">Ideonella dechloratans</name>
    <dbReference type="NCBI Taxonomy" id="36863"/>
    <lineage>
        <taxon>Bacteria</taxon>
        <taxon>Pseudomonadati</taxon>
        <taxon>Pseudomonadota</taxon>
        <taxon>Betaproteobacteria</taxon>
        <taxon>Burkholderiales</taxon>
        <taxon>Sphaerotilaceae</taxon>
        <taxon>Ideonella</taxon>
    </lineage>
</organism>
<dbReference type="OrthoDB" id="8592875at2"/>
<evidence type="ECO:0000313" key="1">
    <source>
        <dbReference type="EMBL" id="KAB0579906.1"/>
    </source>
</evidence>
<sequence>MDLIQALCRGPQQWRGLGRNHEDEEFTGRLELQPLVEERGVLLRYRALRLPDGRLVHEEATLLARDAEGQLCLWPVMSELPDIWCHRIVLPAGRHDAAPDTQGRWEVCFTTGPSEEAAHFREQIRLVLDPAGELHYAHAWGLPGGVFAERSACAMRALPASR</sequence>
<proteinExistence type="predicted"/>